<evidence type="ECO:0000313" key="3">
    <source>
        <dbReference type="Proteomes" id="UP000799436"/>
    </source>
</evidence>
<dbReference type="Proteomes" id="UP000799436">
    <property type="component" value="Unassembled WGS sequence"/>
</dbReference>
<sequence>MTAFNNLASYKTDTFVDEAIDFVRTTLLYYGILTCGLVLYIAVLAALWAYLHVLLEDLVDEGEEDVVTDACGIRGFAEGEGYCWADDLLSLAPRKRKAHIPQSLTLNGDFILYPTTPLFASIRNFSAKWHPNTAPRPRLYSANVPPSLLA</sequence>
<feature type="transmembrane region" description="Helical" evidence="1">
    <location>
        <begin position="27"/>
        <end position="51"/>
    </location>
</feature>
<name>A0A6G1L4D1_9PEZI</name>
<keyword evidence="1" id="KW-0812">Transmembrane</keyword>
<dbReference type="AlphaFoldDB" id="A0A6G1L4D1"/>
<dbReference type="EMBL" id="ML995852">
    <property type="protein sequence ID" value="KAF2767781.1"/>
    <property type="molecule type" value="Genomic_DNA"/>
</dbReference>
<gene>
    <name evidence="2" type="ORF">EJ03DRAFT_352833</name>
</gene>
<protein>
    <submittedName>
        <fullName evidence="2">Uncharacterized protein</fullName>
    </submittedName>
</protein>
<keyword evidence="3" id="KW-1185">Reference proteome</keyword>
<evidence type="ECO:0000313" key="2">
    <source>
        <dbReference type="EMBL" id="KAF2767781.1"/>
    </source>
</evidence>
<reference evidence="2" key="1">
    <citation type="journal article" date="2020" name="Stud. Mycol.">
        <title>101 Dothideomycetes genomes: a test case for predicting lifestyles and emergence of pathogens.</title>
        <authorList>
            <person name="Haridas S."/>
            <person name="Albert R."/>
            <person name="Binder M."/>
            <person name="Bloem J."/>
            <person name="Labutti K."/>
            <person name="Salamov A."/>
            <person name="Andreopoulos B."/>
            <person name="Baker S."/>
            <person name="Barry K."/>
            <person name="Bills G."/>
            <person name="Bluhm B."/>
            <person name="Cannon C."/>
            <person name="Castanera R."/>
            <person name="Culley D."/>
            <person name="Daum C."/>
            <person name="Ezra D."/>
            <person name="Gonzalez J."/>
            <person name="Henrissat B."/>
            <person name="Kuo A."/>
            <person name="Liang C."/>
            <person name="Lipzen A."/>
            <person name="Lutzoni F."/>
            <person name="Magnuson J."/>
            <person name="Mondo S."/>
            <person name="Nolan M."/>
            <person name="Ohm R."/>
            <person name="Pangilinan J."/>
            <person name="Park H.-J."/>
            <person name="Ramirez L."/>
            <person name="Alfaro M."/>
            <person name="Sun H."/>
            <person name="Tritt A."/>
            <person name="Yoshinaga Y."/>
            <person name="Zwiers L.-H."/>
            <person name="Turgeon B."/>
            <person name="Goodwin S."/>
            <person name="Spatafora J."/>
            <person name="Crous P."/>
            <person name="Grigoriev I."/>
        </authorList>
    </citation>
    <scope>NUCLEOTIDE SEQUENCE</scope>
    <source>
        <strain evidence="2">CBS 116005</strain>
    </source>
</reference>
<accession>A0A6G1L4D1</accession>
<organism evidence="2 3">
    <name type="scientific">Teratosphaeria nubilosa</name>
    <dbReference type="NCBI Taxonomy" id="161662"/>
    <lineage>
        <taxon>Eukaryota</taxon>
        <taxon>Fungi</taxon>
        <taxon>Dikarya</taxon>
        <taxon>Ascomycota</taxon>
        <taxon>Pezizomycotina</taxon>
        <taxon>Dothideomycetes</taxon>
        <taxon>Dothideomycetidae</taxon>
        <taxon>Mycosphaerellales</taxon>
        <taxon>Teratosphaeriaceae</taxon>
        <taxon>Teratosphaeria</taxon>
    </lineage>
</organism>
<proteinExistence type="predicted"/>
<evidence type="ECO:0000256" key="1">
    <source>
        <dbReference type="SAM" id="Phobius"/>
    </source>
</evidence>
<keyword evidence="1" id="KW-1133">Transmembrane helix</keyword>
<keyword evidence="1" id="KW-0472">Membrane</keyword>